<proteinExistence type="predicted"/>
<feature type="compositionally biased region" description="Acidic residues" evidence="1">
    <location>
        <begin position="950"/>
        <end position="959"/>
    </location>
</feature>
<dbReference type="PANTHER" id="PTHR48454">
    <property type="entry name" value="PUTATIVE RNA-BINDING DOMAIN-CONTAINING PROTEIN-RELATED"/>
    <property type="match status" value="1"/>
</dbReference>
<protein>
    <submittedName>
        <fullName evidence="3">Uncharacterized protein</fullName>
    </submittedName>
</protein>
<dbReference type="Proteomes" id="UP000657918">
    <property type="component" value="Chromosome 16"/>
</dbReference>
<reference evidence="3 4" key="1">
    <citation type="submission" date="2020-10" db="EMBL/GenBank/DDBJ databases">
        <title>Plant Genome Project.</title>
        <authorList>
            <person name="Zhang R.-G."/>
        </authorList>
    </citation>
    <scope>NUCLEOTIDE SEQUENCE [LARGE SCALE GENOMIC DNA]</scope>
    <source>
        <strain evidence="3">FAFU-HL-1</strain>
        <tissue evidence="3">Leaf</tissue>
    </source>
</reference>
<keyword evidence="2" id="KW-1133">Transmembrane helix</keyword>
<organism evidence="3 4">
    <name type="scientific">Salix dunnii</name>
    <dbReference type="NCBI Taxonomy" id="1413687"/>
    <lineage>
        <taxon>Eukaryota</taxon>
        <taxon>Viridiplantae</taxon>
        <taxon>Streptophyta</taxon>
        <taxon>Embryophyta</taxon>
        <taxon>Tracheophyta</taxon>
        <taxon>Spermatophyta</taxon>
        <taxon>Magnoliopsida</taxon>
        <taxon>eudicotyledons</taxon>
        <taxon>Gunneridae</taxon>
        <taxon>Pentapetalae</taxon>
        <taxon>rosids</taxon>
        <taxon>fabids</taxon>
        <taxon>Malpighiales</taxon>
        <taxon>Salicaceae</taxon>
        <taxon>Saliceae</taxon>
        <taxon>Salix</taxon>
    </lineage>
</organism>
<feature type="region of interest" description="Disordered" evidence="1">
    <location>
        <begin position="494"/>
        <end position="513"/>
    </location>
</feature>
<feature type="compositionally biased region" description="Basic and acidic residues" evidence="1">
    <location>
        <begin position="40"/>
        <end position="63"/>
    </location>
</feature>
<keyword evidence="2" id="KW-0812">Transmembrane</keyword>
<sequence>MSADFNAICGLCEAEAACQKDTSVHCNGEKNDDGPVNARTDQEGELKGDGEESKSKTGVRDDQQDIQARAVEEEREENLVEILEDRDIEGKKQELINHDELEEEREEKPVEILQDRDVEEKKQELIDHDELEEEREEKLVEILQDRDVEGKRQELIDHDELEEEREGKLVEILQGRDVEGQIREYINHDELEEEREGKLVEILQGQDVEGKKQEYINHDELEEEREEKLVENLQDRDVEGKRQELIDHDELEEREEKLVEILQDRDVEGKRQELNNHDDLSNAETRDHQDTGVGVAESELKTSVDVAESELNRSSNNEEVVEEESKFNLSVKEHEESQAVVINGVHNDLDLDQQSDLVEMNNNDDVAESEKIEESILGSKDNQTVASNGLHNSLDLYRENKPREFKPNPSSIDVEKVGLEEKSKLDSAIQLEGNKFFRTTVHNNLDLNQEKEPSELINNVPLKNSGEASGDFLEQNLETASLVAAEILEAESDESLLSDGKRDGLSDGHAQDSFAETQVVDAKKDMSESNSENVELGATSDAETGKNSPIVSDNGTTSGDATNHILKDTVQSEVLAANGLDMHEKGLVVNMESASPTVHVNDFVHASQMTPEHNHTMEINMEVSSHEVASVNSCESFPISHSNGDMVAEPAVGFEDSLSVEDTKLCDTVRTETEDDSGITEADAKVEAGVDNGPANDVKPDIGTVSHSIEPEEKASSIQPEEKIDIVAAEVGKGAWNVDVVAEIRKGAFNITKFPIYDVNNKAKPAKFQADKKSKSQYAFQPQIQMNKFWDQKNQTAKTKGHAKPAAWENGSLTAGGRYWIEEPRLDGNKRVKAEEEVARKAREDENKRIKAEEEVARKARQDEKKRIKAEEELARKAEELRKEKEAAMLKEQRRLEEKAKAKEAMERKKRMAERAQARAALRAQREAEQKEKEKEKKARKKERKRAALEDAEDIDEIESSPSSETPIEIKESETTEKPVTKRPRKPSQSAKQTKYKSMPLPLRNRGKRRRQTWMRALISLLVVIALIFMGNSISFYDGLQSPGI</sequence>
<feature type="compositionally biased region" description="Basic and acidic residues" evidence="1">
    <location>
        <begin position="269"/>
        <end position="290"/>
    </location>
</feature>
<dbReference type="AlphaFoldDB" id="A0A835J4Z7"/>
<feature type="compositionally biased region" description="Basic and acidic residues" evidence="1">
    <location>
        <begin position="924"/>
        <end position="937"/>
    </location>
</feature>
<evidence type="ECO:0000256" key="2">
    <source>
        <dbReference type="SAM" id="Phobius"/>
    </source>
</evidence>
<evidence type="ECO:0000313" key="3">
    <source>
        <dbReference type="EMBL" id="KAF9664667.1"/>
    </source>
</evidence>
<keyword evidence="2" id="KW-0472">Membrane</keyword>
<dbReference type="EMBL" id="JADGMS010000016">
    <property type="protein sequence ID" value="KAF9664667.1"/>
    <property type="molecule type" value="Genomic_DNA"/>
</dbReference>
<feature type="region of interest" description="Disordered" evidence="1">
    <location>
        <begin position="24"/>
        <end position="65"/>
    </location>
</feature>
<name>A0A835J4Z7_9ROSI</name>
<feature type="compositionally biased region" description="Basic and acidic residues" evidence="1">
    <location>
        <begin position="968"/>
        <end position="980"/>
    </location>
</feature>
<feature type="region of interest" description="Disordered" evidence="1">
    <location>
        <begin position="269"/>
        <end position="294"/>
    </location>
</feature>
<feature type="transmembrane region" description="Helical" evidence="2">
    <location>
        <begin position="1014"/>
        <end position="1037"/>
    </location>
</feature>
<feature type="region of interest" description="Disordered" evidence="1">
    <location>
        <begin position="519"/>
        <end position="559"/>
    </location>
</feature>
<keyword evidence="4" id="KW-1185">Reference proteome</keyword>
<feature type="compositionally biased region" description="Polar residues" evidence="1">
    <location>
        <begin position="541"/>
        <end position="559"/>
    </location>
</feature>
<evidence type="ECO:0000313" key="4">
    <source>
        <dbReference type="Proteomes" id="UP000657918"/>
    </source>
</evidence>
<dbReference type="PANTHER" id="PTHR48454:SF2">
    <property type="entry name" value="PUTATIVE RNA-BINDING DOMAIN-CONTAINING PROTEIN-RELATED"/>
    <property type="match status" value="1"/>
</dbReference>
<feature type="region of interest" description="Disordered" evidence="1">
    <location>
        <begin position="890"/>
        <end position="999"/>
    </location>
</feature>
<feature type="compositionally biased region" description="Basic and acidic residues" evidence="1">
    <location>
        <begin position="499"/>
        <end position="510"/>
    </location>
</feature>
<dbReference type="OrthoDB" id="848051at2759"/>
<feature type="region of interest" description="Disordered" evidence="1">
    <location>
        <begin position="837"/>
        <end position="868"/>
    </location>
</feature>
<gene>
    <name evidence="3" type="ORF">SADUNF_Sadunf16G0042100</name>
</gene>
<comment type="caution">
    <text evidence="3">The sequence shown here is derived from an EMBL/GenBank/DDBJ whole genome shotgun (WGS) entry which is preliminary data.</text>
</comment>
<evidence type="ECO:0000256" key="1">
    <source>
        <dbReference type="SAM" id="MobiDB-lite"/>
    </source>
</evidence>
<accession>A0A835J4Z7</accession>
<feature type="compositionally biased region" description="Basic and acidic residues" evidence="1">
    <location>
        <begin position="890"/>
        <end position="917"/>
    </location>
</feature>